<feature type="domain" description="TPM" evidence="4">
    <location>
        <begin position="49"/>
        <end position="172"/>
    </location>
</feature>
<keyword evidence="2" id="KW-0812">Transmembrane</keyword>
<dbReference type="InterPro" id="IPR007621">
    <property type="entry name" value="TPM_dom"/>
</dbReference>
<evidence type="ECO:0000256" key="3">
    <source>
        <dbReference type="SAM" id="SignalP"/>
    </source>
</evidence>
<reference evidence="5 6" key="1">
    <citation type="submission" date="2009-04" db="EMBL/GenBank/DDBJ databases">
        <authorList>
            <person name="Sebastian Y."/>
            <person name="Madupu R."/>
            <person name="Durkin A.S."/>
            <person name="Torralba M."/>
            <person name="Methe B."/>
            <person name="Sutton G.G."/>
            <person name="Strausberg R.L."/>
            <person name="Nelson K.E."/>
        </authorList>
    </citation>
    <scope>NUCLEOTIDE SEQUENCE [LARGE SCALE GENOMIC DNA]</scope>
    <source>
        <strain evidence="6">ATCC 35406 / BCRC 14492 / JCM 8526 / NCTC 13058 / HG 370</strain>
    </source>
</reference>
<dbReference type="RefSeq" id="WP_004333689.1">
    <property type="nucleotide sequence ID" value="NZ_ACNN01000020.1"/>
</dbReference>
<dbReference type="eggNOG" id="COG1512">
    <property type="taxonomic scope" value="Bacteria"/>
</dbReference>
<dbReference type="Pfam" id="PF04536">
    <property type="entry name" value="TPM_phosphatase"/>
    <property type="match status" value="1"/>
</dbReference>
<dbReference type="GeneID" id="93365183"/>
<evidence type="ECO:0000313" key="5">
    <source>
        <dbReference type="EMBL" id="EEN82772.1"/>
    </source>
</evidence>
<feature type="transmembrane region" description="Helical" evidence="2">
    <location>
        <begin position="195"/>
        <end position="214"/>
    </location>
</feature>
<feature type="signal peptide" evidence="3">
    <location>
        <begin position="1"/>
        <end position="25"/>
    </location>
</feature>
<feature type="transmembrane region" description="Helical" evidence="2">
    <location>
        <begin position="244"/>
        <end position="264"/>
    </location>
</feature>
<dbReference type="EMBL" id="ACNN01000020">
    <property type="protein sequence ID" value="EEN82772.1"/>
    <property type="molecule type" value="Genomic_DNA"/>
</dbReference>
<organism evidence="5 6">
    <name type="scientific">Porphyromonas endodontalis (strain ATCC 35406 / DSM 24491 / JCM 8526 / CCUG 16442 / BCRC 14492 / NCTC 13058 / HG 370)</name>
    <name type="common">Bacteroides endodontalis</name>
    <dbReference type="NCBI Taxonomy" id="553175"/>
    <lineage>
        <taxon>Bacteria</taxon>
        <taxon>Pseudomonadati</taxon>
        <taxon>Bacteroidota</taxon>
        <taxon>Bacteroidia</taxon>
        <taxon>Bacteroidales</taxon>
        <taxon>Porphyromonadaceae</taxon>
        <taxon>Porphyromonas</taxon>
    </lineage>
</organism>
<keyword evidence="2" id="KW-1133">Transmembrane helix</keyword>
<dbReference type="AlphaFoldDB" id="C3JAD5"/>
<dbReference type="PANTHER" id="PTHR30373">
    <property type="entry name" value="UPF0603 PROTEIN YGCG"/>
    <property type="match status" value="1"/>
</dbReference>
<keyword evidence="3" id="KW-0732">Signal</keyword>
<dbReference type="Gene3D" id="3.10.310.50">
    <property type="match status" value="1"/>
</dbReference>
<dbReference type="Proteomes" id="UP000004295">
    <property type="component" value="Unassembled WGS sequence"/>
</dbReference>
<sequence length="431" mass="47610">MNLKRLLVPLLGIFLALSTLLPGEATESRDVFEVKDVPNVQIGDSLRFVSDPSHFLDSSEVEELDNKLHQLRLNFGVDAALVVLPSIGNRTIEDFSVELFRSWGLGNKKTDSGLLILLVMDVHKIFITTGYGIEEVLPDATCSSIIRNRMIPHFKEDAYAEGLMSGIDAISEIFKTGDFEGSDGGNSSEDEEGDYILFIFYLLFVLYCAVNAYAKLTNIFEKKGEYKNMSAPERLVRLKSKNRTYSVIFTIACLPIGIVIYLLGRNLRKKLDRESRRCPNCQKEAMLPISDRAKVRALLNPQMLLEADIKSREYGAMQCSSCGYEHVFPVRELPSRYSRCPKCGTYAYYIVRKEETTNHYITHYKCLYCDHEDRKKRPKESPARDIATAAAVGGILGGLSGRGSSGSSWGGSSGGGWGGGSTGGGGAGGSW</sequence>
<evidence type="ECO:0000256" key="2">
    <source>
        <dbReference type="SAM" id="Phobius"/>
    </source>
</evidence>
<keyword evidence="2" id="KW-0472">Membrane</keyword>
<evidence type="ECO:0000256" key="1">
    <source>
        <dbReference type="SAM" id="MobiDB-lite"/>
    </source>
</evidence>
<accession>C3JAD5</accession>
<gene>
    <name evidence="5" type="ORF">POREN0001_0171</name>
</gene>
<dbReference type="PANTHER" id="PTHR30373:SF2">
    <property type="entry name" value="UPF0603 PROTEIN YGCG"/>
    <property type="match status" value="1"/>
</dbReference>
<dbReference type="STRING" id="553175.POREN0001_0171"/>
<feature type="region of interest" description="Disordered" evidence="1">
    <location>
        <begin position="402"/>
        <end position="431"/>
    </location>
</feature>
<proteinExistence type="predicted"/>
<protein>
    <recommendedName>
        <fullName evidence="4">TPM domain-containing protein</fullName>
    </recommendedName>
</protein>
<comment type="caution">
    <text evidence="5">The sequence shown here is derived from an EMBL/GenBank/DDBJ whole genome shotgun (WGS) entry which is preliminary data.</text>
</comment>
<evidence type="ECO:0000313" key="6">
    <source>
        <dbReference type="Proteomes" id="UP000004295"/>
    </source>
</evidence>
<keyword evidence="6" id="KW-1185">Reference proteome</keyword>
<feature type="chain" id="PRO_5002926279" description="TPM domain-containing protein" evidence="3">
    <location>
        <begin position="26"/>
        <end position="431"/>
    </location>
</feature>
<evidence type="ECO:0000259" key="4">
    <source>
        <dbReference type="Pfam" id="PF04536"/>
    </source>
</evidence>
<name>C3JAD5_POREA</name>